<dbReference type="Proteomes" id="UP000290921">
    <property type="component" value="Unassembled WGS sequence"/>
</dbReference>
<dbReference type="InterPro" id="IPR000836">
    <property type="entry name" value="PRTase_dom"/>
</dbReference>
<dbReference type="CDD" id="cd06223">
    <property type="entry name" value="PRTases_typeI"/>
    <property type="match status" value="1"/>
</dbReference>
<protein>
    <recommendedName>
        <fullName evidence="5">Adenine/guanine phosphoribosyltransferase</fullName>
    </recommendedName>
</protein>
<evidence type="ECO:0000313" key="4">
    <source>
        <dbReference type="Proteomes" id="UP000290921"/>
    </source>
</evidence>
<dbReference type="Pfam" id="PF15609">
    <property type="entry name" value="PRTase_2"/>
    <property type="match status" value="1"/>
</dbReference>
<organism evidence="3 4">
    <name type="scientific">Clostridium tetani</name>
    <dbReference type="NCBI Taxonomy" id="1513"/>
    <lineage>
        <taxon>Bacteria</taxon>
        <taxon>Bacillati</taxon>
        <taxon>Bacillota</taxon>
        <taxon>Clostridia</taxon>
        <taxon>Eubacteriales</taxon>
        <taxon>Clostridiaceae</taxon>
        <taxon>Clostridium</taxon>
    </lineage>
</organism>
<evidence type="ECO:0008006" key="5">
    <source>
        <dbReference type="Google" id="ProtNLM"/>
    </source>
</evidence>
<dbReference type="Pfam" id="PF12500">
    <property type="entry name" value="TRSP"/>
    <property type="match status" value="1"/>
</dbReference>
<dbReference type="InterPro" id="IPR022537">
    <property type="entry name" value="TRSP_dom"/>
</dbReference>
<gene>
    <name evidence="3" type="ORF">DP130_06395</name>
</gene>
<comment type="caution">
    <text evidence="3">The sequence shown here is derived from an EMBL/GenBank/DDBJ whole genome shotgun (WGS) entry which is preliminary data.</text>
</comment>
<feature type="domain" description="Orotate phosphoribosyltransferase-like" evidence="2">
    <location>
        <begin position="36"/>
        <end position="257"/>
    </location>
</feature>
<proteinExistence type="predicted"/>
<evidence type="ECO:0000259" key="2">
    <source>
        <dbReference type="Pfam" id="PF15609"/>
    </source>
</evidence>
<name>A0A4V1LER2_CLOTA</name>
<dbReference type="InterPro" id="IPR029057">
    <property type="entry name" value="PRTase-like"/>
</dbReference>
<reference evidence="3 4" key="1">
    <citation type="submission" date="2018-06" db="EMBL/GenBank/DDBJ databases">
        <title>Genome conservation of Clostridium tetani.</title>
        <authorList>
            <person name="Bruggemann H."/>
            <person name="Popoff M.R."/>
        </authorList>
    </citation>
    <scope>NUCLEOTIDE SEQUENCE [LARGE SCALE GENOMIC DNA]</scope>
    <source>
        <strain evidence="3 4">2017.061</strain>
    </source>
</reference>
<dbReference type="SUPFAM" id="SSF53271">
    <property type="entry name" value="PRTase-like"/>
    <property type="match status" value="1"/>
</dbReference>
<accession>A0A4V1LER2</accession>
<evidence type="ECO:0000259" key="1">
    <source>
        <dbReference type="Pfam" id="PF12500"/>
    </source>
</evidence>
<evidence type="ECO:0000313" key="3">
    <source>
        <dbReference type="EMBL" id="RXI49035.1"/>
    </source>
</evidence>
<dbReference type="InterPro" id="IPR041688">
    <property type="entry name" value="PRTase_2"/>
</dbReference>
<sequence>MLKLRRKMKNKFKILDRINVTVEVTHNEYDFLLNKLFLMAARKNPKRVFLFVSTVLGKHIPVNPKKSMLIGALLANKMVNNIDDGNLDTKLIVQALKDDKYIQKAWEYTKDNPIVCKKSTLFIGFAETATALGNSVFATFLGENIKYIHTTRDMLKECRSVFSFDEEHSHAVEHFCYPIGYENFINEFERIVLVDDEITTGNTVLNLIKSINSKYPEKEYVVISILDWRSKEWINKFEELKKQLNIKIETISLIQGQVSCENNYLLEEKNIYQNSNKVHEFSKEIEVLDFNIRLDNRYKKFTRILNCGEEKQYQYLMDTGRFGINSEDVKTIEKIIEKEVKNMGEFEKDILVLGTGEFMYLPMILASKIPNAKYQSTTRSPVYPKKEIDYGIKCAETFKNPFDKSIINYLYNVEKGMYKEILFVTEREIDTESKEEIIQLFEDLEVDKVRFIYF</sequence>
<dbReference type="Gene3D" id="3.40.50.2020">
    <property type="match status" value="1"/>
</dbReference>
<dbReference type="InterPro" id="IPR011214">
    <property type="entry name" value="UCP020967"/>
</dbReference>
<dbReference type="PIRSF" id="PIRSF020967">
    <property type="entry name" value="UCP020967"/>
    <property type="match status" value="1"/>
</dbReference>
<feature type="domain" description="TRSP" evidence="1">
    <location>
        <begin position="318"/>
        <end position="440"/>
    </location>
</feature>
<dbReference type="EMBL" id="QMAP01000005">
    <property type="protein sequence ID" value="RXI49035.1"/>
    <property type="molecule type" value="Genomic_DNA"/>
</dbReference>
<dbReference type="AlphaFoldDB" id="A0A4V1LER2"/>